<protein>
    <recommendedName>
        <fullName evidence="7">Myosin tail domain-containing protein</fullName>
    </recommendedName>
</protein>
<evidence type="ECO:0000313" key="5">
    <source>
        <dbReference type="Ensembl" id="ENSHHUP00000020534.1"/>
    </source>
</evidence>
<dbReference type="AlphaFoldDB" id="A0A4W5L5J3"/>
<reference evidence="5" key="2">
    <citation type="submission" date="2025-08" db="UniProtKB">
        <authorList>
            <consortium name="Ensembl"/>
        </authorList>
    </citation>
    <scope>IDENTIFICATION</scope>
</reference>
<organism evidence="5 6">
    <name type="scientific">Hucho hucho</name>
    <name type="common">huchen</name>
    <dbReference type="NCBI Taxonomy" id="62062"/>
    <lineage>
        <taxon>Eukaryota</taxon>
        <taxon>Metazoa</taxon>
        <taxon>Chordata</taxon>
        <taxon>Craniata</taxon>
        <taxon>Vertebrata</taxon>
        <taxon>Euteleostomi</taxon>
        <taxon>Actinopterygii</taxon>
        <taxon>Neopterygii</taxon>
        <taxon>Teleostei</taxon>
        <taxon>Protacanthopterygii</taxon>
        <taxon>Salmoniformes</taxon>
        <taxon>Salmonidae</taxon>
        <taxon>Salmoninae</taxon>
        <taxon>Hucho</taxon>
    </lineage>
</organism>
<comment type="subcellular location">
    <subcellularLocation>
        <location evidence="1">Cytoplasm</location>
    </subcellularLocation>
</comment>
<evidence type="ECO:0000256" key="2">
    <source>
        <dbReference type="ARBA" id="ARBA00022490"/>
    </source>
</evidence>
<reference evidence="6" key="1">
    <citation type="submission" date="2018-06" db="EMBL/GenBank/DDBJ databases">
        <title>Genome assembly of Danube salmon.</title>
        <authorList>
            <person name="Macqueen D.J."/>
            <person name="Gundappa M.K."/>
        </authorList>
    </citation>
    <scope>NUCLEOTIDE SEQUENCE [LARGE SCALE GENOMIC DNA]</scope>
</reference>
<evidence type="ECO:0008006" key="7">
    <source>
        <dbReference type="Google" id="ProtNLM"/>
    </source>
</evidence>
<dbReference type="STRING" id="62062.ENSHHUP00000020534"/>
<proteinExistence type="predicted"/>
<keyword evidence="4" id="KW-0505">Motor protein</keyword>
<dbReference type="GeneTree" id="ENSGT00940000164626"/>
<evidence type="ECO:0000256" key="3">
    <source>
        <dbReference type="ARBA" id="ARBA00023123"/>
    </source>
</evidence>
<keyword evidence="2" id="KW-0963">Cytoplasm</keyword>
<keyword evidence="3" id="KW-0518">Myosin</keyword>
<dbReference type="Proteomes" id="UP000314982">
    <property type="component" value="Unassembled WGS sequence"/>
</dbReference>
<evidence type="ECO:0000313" key="6">
    <source>
        <dbReference type="Proteomes" id="UP000314982"/>
    </source>
</evidence>
<evidence type="ECO:0000256" key="1">
    <source>
        <dbReference type="ARBA" id="ARBA00004496"/>
    </source>
</evidence>
<evidence type="ECO:0000256" key="4">
    <source>
        <dbReference type="ARBA" id="ARBA00023175"/>
    </source>
</evidence>
<sequence length="85" mass="10031">MPTFISSTKVRELETEVEAEQRRGVDAVKGVRKYERRVKELTYQTEEDKKNVGRLQDLVDKLQMKVKAYKRHTEEAVSHRLSQIL</sequence>
<dbReference type="Ensembl" id="ENSHHUT00000021299.1">
    <property type="protein sequence ID" value="ENSHHUP00000020534.1"/>
    <property type="gene ID" value="ENSHHUG00000012851.1"/>
</dbReference>
<keyword evidence="6" id="KW-1185">Reference proteome</keyword>
<reference evidence="5" key="3">
    <citation type="submission" date="2025-09" db="UniProtKB">
        <authorList>
            <consortium name="Ensembl"/>
        </authorList>
    </citation>
    <scope>IDENTIFICATION</scope>
</reference>
<name>A0A4W5L5J3_9TELE</name>
<accession>A0A4W5L5J3</accession>
<dbReference type="PANTHER" id="PTHR46349:SF6">
    <property type="entry name" value="MYOSIN-6-LIKE"/>
    <property type="match status" value="1"/>
</dbReference>
<dbReference type="PANTHER" id="PTHR46349">
    <property type="entry name" value="CINGULIN-LIKE PROTEIN 1-RELATED"/>
    <property type="match status" value="1"/>
</dbReference>